<reference evidence="1 2" key="1">
    <citation type="submission" date="2022-03" db="EMBL/GenBank/DDBJ databases">
        <authorList>
            <person name="Brunel B."/>
        </authorList>
    </citation>
    <scope>NUCLEOTIDE SEQUENCE [LARGE SCALE GENOMIC DNA]</scope>
    <source>
        <strain evidence="1">STM5069sample</strain>
    </source>
</reference>
<dbReference type="Proteomes" id="UP001153050">
    <property type="component" value="Unassembled WGS sequence"/>
</dbReference>
<gene>
    <name evidence="1" type="ORF">MES5069_450038</name>
</gene>
<proteinExistence type="predicted"/>
<comment type="caution">
    <text evidence="1">The sequence shown here is derived from an EMBL/GenBank/DDBJ whole genome shotgun (WGS) entry which is preliminary data.</text>
</comment>
<dbReference type="EMBL" id="CAKXZT010000141">
    <property type="protein sequence ID" value="CAH2405061.1"/>
    <property type="molecule type" value="Genomic_DNA"/>
</dbReference>
<evidence type="ECO:0008006" key="3">
    <source>
        <dbReference type="Google" id="ProtNLM"/>
    </source>
</evidence>
<organism evidence="1 2">
    <name type="scientific">Mesorhizobium escarrei</name>
    <dbReference type="NCBI Taxonomy" id="666018"/>
    <lineage>
        <taxon>Bacteria</taxon>
        <taxon>Pseudomonadati</taxon>
        <taxon>Pseudomonadota</taxon>
        <taxon>Alphaproteobacteria</taxon>
        <taxon>Hyphomicrobiales</taxon>
        <taxon>Phyllobacteriaceae</taxon>
        <taxon>Mesorhizobium</taxon>
    </lineage>
</organism>
<keyword evidence="2" id="KW-1185">Reference proteome</keyword>
<name>A0ABM9E7E4_9HYPH</name>
<protein>
    <recommendedName>
        <fullName evidence="3">Transposase IS111A/IS1328/IS1533 N-terminal domain-containing protein</fullName>
    </recommendedName>
</protein>
<sequence length="100" mass="10833">MKETAVSIRREGKRVRRGKCASDPKIIANLIRKRAPAAKRVVFETGPLSCGSVIRCVPRKCRRSASMLAMPKAALYMAPNETDANDADGLAHLCRGGVLP</sequence>
<accession>A0ABM9E7E4</accession>
<evidence type="ECO:0000313" key="2">
    <source>
        <dbReference type="Proteomes" id="UP001153050"/>
    </source>
</evidence>
<evidence type="ECO:0000313" key="1">
    <source>
        <dbReference type="EMBL" id="CAH2405061.1"/>
    </source>
</evidence>